<comment type="pathway">
    <text evidence="1 9">Amino-acid biosynthesis; L-arginine biosynthesis; N(2)-acetyl-L-ornithine from L-glutamate: step 2/4.</text>
</comment>
<keyword evidence="3 9" id="KW-0028">Amino-acid biosynthesis</keyword>
<comment type="catalytic activity">
    <reaction evidence="8 9">
        <text>N-acetyl-L-glutamate + ATP = N-acetyl-L-glutamyl 5-phosphate + ADP</text>
        <dbReference type="Rhea" id="RHEA:14629"/>
        <dbReference type="ChEBI" id="CHEBI:30616"/>
        <dbReference type="ChEBI" id="CHEBI:44337"/>
        <dbReference type="ChEBI" id="CHEBI:57936"/>
        <dbReference type="ChEBI" id="CHEBI:456216"/>
        <dbReference type="EC" id="2.7.2.8"/>
    </reaction>
</comment>
<keyword evidence="5 9" id="KW-0547">Nucleotide-binding</keyword>
<evidence type="ECO:0000256" key="9">
    <source>
        <dbReference type="HAMAP-Rule" id="MF_00082"/>
    </source>
</evidence>
<comment type="similarity">
    <text evidence="9">Belongs to the acetylglutamate kinase family. ArgB subfamily.</text>
</comment>
<dbReference type="OrthoDB" id="9803155at2"/>
<dbReference type="InterPro" id="IPR037528">
    <property type="entry name" value="ArgB"/>
</dbReference>
<dbReference type="InterPro" id="IPR001048">
    <property type="entry name" value="Asp/Glu/Uridylate_kinase"/>
</dbReference>
<keyword evidence="2 9" id="KW-0055">Arginine biosynthesis</keyword>
<proteinExistence type="inferred from homology"/>
<dbReference type="STRING" id="1576369.SAMN05421753_11544"/>
<dbReference type="HAMAP" id="MF_00082">
    <property type="entry name" value="ArgB"/>
    <property type="match status" value="1"/>
</dbReference>
<keyword evidence="4 9" id="KW-0808">Transferase</keyword>
<organism evidence="11 12">
    <name type="scientific">Planctomicrobium piriforme</name>
    <dbReference type="NCBI Taxonomy" id="1576369"/>
    <lineage>
        <taxon>Bacteria</taxon>
        <taxon>Pseudomonadati</taxon>
        <taxon>Planctomycetota</taxon>
        <taxon>Planctomycetia</taxon>
        <taxon>Planctomycetales</taxon>
        <taxon>Planctomycetaceae</taxon>
        <taxon>Planctomicrobium</taxon>
    </lineage>
</organism>
<protein>
    <recommendedName>
        <fullName evidence="9">Acetylglutamate kinase</fullName>
        <ecNumber evidence="9">2.7.2.8</ecNumber>
    </recommendedName>
    <alternativeName>
        <fullName evidence="9">N-acetyl-L-glutamate 5-phosphotransferase</fullName>
    </alternativeName>
    <alternativeName>
        <fullName evidence="9">NAG kinase</fullName>
        <shortName evidence="9">NAGK</shortName>
    </alternativeName>
</protein>
<accession>A0A1I3NAS5</accession>
<feature type="binding site" evidence="9">
    <location>
        <position position="86"/>
    </location>
    <ligand>
        <name>substrate</name>
    </ligand>
</feature>
<dbReference type="Gene3D" id="3.40.1160.10">
    <property type="entry name" value="Acetylglutamate kinase-like"/>
    <property type="match status" value="1"/>
</dbReference>
<keyword evidence="9" id="KW-0963">Cytoplasm</keyword>
<sequence>MNDALSKVNVLVEALEWIRRFRDRYVVIKLGGSALDDPDSVTRCLADVVFMEAVGMRPIVVHGGGKAISRAMAESGIEPRFVQGRRYTDPQTLKIATRVLTEDLCESLVDELCTLGGRAIGLHLGTQNVLLGRRLTLPDEKGNPIDLGRVGAVHDIRKDILQAVCRGGVIPVLPSIALDDQGEALNVNADTAAAAIAKLMGAEKLVFLSDVPGIFLDKNDPTTLVPHLTVQRCRELIADGTIAAGMVPKVEAALEALDVGVEKIHIIDARIPHSLLLEIYSDKGVGTEIVA</sequence>
<dbReference type="PRINTS" id="PR00474">
    <property type="entry name" value="GLU5KINASE"/>
</dbReference>
<dbReference type="EC" id="2.7.2.8" evidence="9"/>
<dbReference type="EMBL" id="FOQD01000015">
    <property type="protein sequence ID" value="SFJ06247.1"/>
    <property type="molecule type" value="Genomic_DNA"/>
</dbReference>
<dbReference type="GO" id="GO:0005524">
    <property type="term" value="F:ATP binding"/>
    <property type="evidence" value="ECO:0007669"/>
    <property type="project" value="UniProtKB-UniRule"/>
</dbReference>
<dbReference type="GO" id="GO:0005737">
    <property type="term" value="C:cytoplasm"/>
    <property type="evidence" value="ECO:0007669"/>
    <property type="project" value="UniProtKB-SubCell"/>
</dbReference>
<dbReference type="FunFam" id="3.40.1160.10:FF:000004">
    <property type="entry name" value="Acetylglutamate kinase"/>
    <property type="match status" value="1"/>
</dbReference>
<evidence type="ECO:0000256" key="7">
    <source>
        <dbReference type="ARBA" id="ARBA00022840"/>
    </source>
</evidence>
<keyword evidence="7 9" id="KW-0067">ATP-binding</keyword>
<dbReference type="InterPro" id="IPR036393">
    <property type="entry name" value="AceGlu_kinase-like_sf"/>
</dbReference>
<feature type="domain" description="Aspartate/glutamate/uridylate kinase" evidence="10">
    <location>
        <begin position="25"/>
        <end position="268"/>
    </location>
</feature>
<dbReference type="InterPro" id="IPR001057">
    <property type="entry name" value="Glu/AcGlu_kinase"/>
</dbReference>
<evidence type="ECO:0000256" key="3">
    <source>
        <dbReference type="ARBA" id="ARBA00022605"/>
    </source>
</evidence>
<comment type="function">
    <text evidence="9">Catalyzes the ATP-dependent phosphorylation of N-acetyl-L-glutamate.</text>
</comment>
<dbReference type="UniPathway" id="UPA00068">
    <property type="reaction ID" value="UER00107"/>
</dbReference>
<dbReference type="GO" id="GO:0042450">
    <property type="term" value="P:L-arginine biosynthetic process via ornithine"/>
    <property type="evidence" value="ECO:0007669"/>
    <property type="project" value="UniProtKB-UniRule"/>
</dbReference>
<reference evidence="12" key="1">
    <citation type="submission" date="2016-10" db="EMBL/GenBank/DDBJ databases">
        <authorList>
            <person name="Varghese N."/>
            <person name="Submissions S."/>
        </authorList>
    </citation>
    <scope>NUCLEOTIDE SEQUENCE [LARGE SCALE GENOMIC DNA]</scope>
    <source>
        <strain evidence="12">DSM 26348</strain>
    </source>
</reference>
<dbReference type="NCBIfam" id="TIGR00761">
    <property type="entry name" value="argB"/>
    <property type="match status" value="1"/>
</dbReference>
<name>A0A1I3NAS5_9PLAN</name>
<evidence type="ECO:0000259" key="10">
    <source>
        <dbReference type="Pfam" id="PF00696"/>
    </source>
</evidence>
<keyword evidence="6 9" id="KW-0418">Kinase</keyword>
<evidence type="ECO:0000256" key="6">
    <source>
        <dbReference type="ARBA" id="ARBA00022777"/>
    </source>
</evidence>
<evidence type="ECO:0000256" key="5">
    <source>
        <dbReference type="ARBA" id="ARBA00022741"/>
    </source>
</evidence>
<gene>
    <name evidence="9" type="primary">argB</name>
    <name evidence="11" type="ORF">SAMN05421753_11544</name>
</gene>
<comment type="subcellular location">
    <subcellularLocation>
        <location evidence="9">Cytoplasm</location>
    </subcellularLocation>
</comment>
<evidence type="ECO:0000313" key="12">
    <source>
        <dbReference type="Proteomes" id="UP000199518"/>
    </source>
</evidence>
<feature type="binding site" evidence="9">
    <location>
        <position position="186"/>
    </location>
    <ligand>
        <name>substrate</name>
    </ligand>
</feature>
<dbReference type="PIRSF" id="PIRSF000728">
    <property type="entry name" value="NAGK"/>
    <property type="match status" value="1"/>
</dbReference>
<evidence type="ECO:0000256" key="1">
    <source>
        <dbReference type="ARBA" id="ARBA00004828"/>
    </source>
</evidence>
<feature type="binding site" evidence="9">
    <location>
        <begin position="64"/>
        <end position="65"/>
    </location>
    <ligand>
        <name>substrate</name>
    </ligand>
</feature>
<dbReference type="SUPFAM" id="SSF53633">
    <property type="entry name" value="Carbamate kinase-like"/>
    <property type="match status" value="1"/>
</dbReference>
<evidence type="ECO:0000256" key="4">
    <source>
        <dbReference type="ARBA" id="ARBA00022679"/>
    </source>
</evidence>
<dbReference type="PANTHER" id="PTHR23342">
    <property type="entry name" value="N-ACETYLGLUTAMATE SYNTHASE"/>
    <property type="match status" value="1"/>
</dbReference>
<dbReference type="AlphaFoldDB" id="A0A1I3NAS5"/>
<dbReference type="RefSeq" id="WP_092053298.1">
    <property type="nucleotide sequence ID" value="NZ_FOQD01000015.1"/>
</dbReference>
<evidence type="ECO:0000256" key="8">
    <source>
        <dbReference type="ARBA" id="ARBA00048141"/>
    </source>
</evidence>
<dbReference type="PANTHER" id="PTHR23342:SF0">
    <property type="entry name" value="N-ACETYLGLUTAMATE SYNTHASE, MITOCHONDRIAL"/>
    <property type="match status" value="1"/>
</dbReference>
<keyword evidence="12" id="KW-1185">Reference proteome</keyword>
<dbReference type="Proteomes" id="UP000199518">
    <property type="component" value="Unassembled WGS sequence"/>
</dbReference>
<feature type="site" description="Transition state stabilizer" evidence="9">
    <location>
        <position position="249"/>
    </location>
</feature>
<evidence type="ECO:0000256" key="2">
    <source>
        <dbReference type="ARBA" id="ARBA00022571"/>
    </source>
</evidence>
<evidence type="ECO:0000313" key="11">
    <source>
        <dbReference type="EMBL" id="SFJ06247.1"/>
    </source>
</evidence>
<dbReference type="GO" id="GO:0003991">
    <property type="term" value="F:acetylglutamate kinase activity"/>
    <property type="evidence" value="ECO:0007669"/>
    <property type="project" value="UniProtKB-UniRule"/>
</dbReference>
<dbReference type="InterPro" id="IPR004662">
    <property type="entry name" value="AcgluKinase_fam"/>
</dbReference>
<feature type="site" description="Transition state stabilizer" evidence="9">
    <location>
        <position position="29"/>
    </location>
</feature>
<dbReference type="Pfam" id="PF00696">
    <property type="entry name" value="AA_kinase"/>
    <property type="match status" value="1"/>
</dbReference>